<organism evidence="2">
    <name type="scientific">Haptolina ericina</name>
    <dbReference type="NCBI Taxonomy" id="156174"/>
    <lineage>
        <taxon>Eukaryota</taxon>
        <taxon>Haptista</taxon>
        <taxon>Haptophyta</taxon>
        <taxon>Prymnesiophyceae</taxon>
        <taxon>Prymnesiales</taxon>
        <taxon>Prymnesiaceae</taxon>
        <taxon>Haptolina</taxon>
    </lineage>
</organism>
<keyword evidence="1" id="KW-0472">Membrane</keyword>
<protein>
    <submittedName>
        <fullName evidence="2">Uncharacterized protein</fullName>
    </submittedName>
</protein>
<feature type="transmembrane region" description="Helical" evidence="1">
    <location>
        <begin position="29"/>
        <end position="47"/>
    </location>
</feature>
<name>A0A7S3B1H2_9EUKA</name>
<gene>
    <name evidence="2" type="ORF">HERI1096_LOCUS22719</name>
</gene>
<keyword evidence="1" id="KW-0812">Transmembrane</keyword>
<feature type="transmembrane region" description="Helical" evidence="1">
    <location>
        <begin position="112"/>
        <end position="135"/>
    </location>
</feature>
<proteinExistence type="predicted"/>
<reference evidence="2" key="1">
    <citation type="submission" date="2021-01" db="EMBL/GenBank/DDBJ databases">
        <authorList>
            <person name="Corre E."/>
            <person name="Pelletier E."/>
            <person name="Niang G."/>
            <person name="Scheremetjew M."/>
            <person name="Finn R."/>
            <person name="Kale V."/>
            <person name="Holt S."/>
            <person name="Cochrane G."/>
            <person name="Meng A."/>
            <person name="Brown T."/>
            <person name="Cohen L."/>
        </authorList>
    </citation>
    <scope>NUCLEOTIDE SEQUENCE</scope>
    <source>
        <strain evidence="2">CCMP281</strain>
    </source>
</reference>
<evidence type="ECO:0000256" key="1">
    <source>
        <dbReference type="SAM" id="Phobius"/>
    </source>
</evidence>
<dbReference type="EMBL" id="HBHX01040931">
    <property type="protein sequence ID" value="CAE0122018.1"/>
    <property type="molecule type" value="Transcribed_RNA"/>
</dbReference>
<accession>A0A7S3B1H2</accession>
<evidence type="ECO:0000313" key="2">
    <source>
        <dbReference type="EMBL" id="CAE0122018.1"/>
    </source>
</evidence>
<dbReference type="AlphaFoldDB" id="A0A7S3B1H2"/>
<keyword evidence="1" id="KW-1133">Transmembrane helix</keyword>
<sequence length="236" mass="26790">MASQLLSLLWLRGNSSWDSTMLHFPTETVVFLLDATLPPLGCAFVLVRSYHFPYMLLPSFFPRGGDKDGRGRPAQIGICRRVLVMALQYLRCLLLGDSPTYSDVSMIYLTKVYLFAYSVLAYLLISCVQARYYTFVFPQIILVRFDAEAAWTPRFRLLSLQLTTLLLLGVNAAMLRVWPDADLTAAHFDKLYSMALLKHERRRGSTPKSDDVIGMLEEETEALIKKGYQGKGDEDE</sequence>